<evidence type="ECO:0000313" key="3">
    <source>
        <dbReference type="Proteomes" id="UP001303946"/>
    </source>
</evidence>
<keyword evidence="1" id="KW-1133">Transmembrane helix</keyword>
<feature type="transmembrane region" description="Helical" evidence="1">
    <location>
        <begin position="131"/>
        <end position="150"/>
    </location>
</feature>
<feature type="transmembrane region" description="Helical" evidence="1">
    <location>
        <begin position="61"/>
        <end position="79"/>
    </location>
</feature>
<organism evidence="2 3">
    <name type="scientific">Piscinibacter gummiphilus</name>
    <dbReference type="NCBI Taxonomy" id="946333"/>
    <lineage>
        <taxon>Bacteria</taxon>
        <taxon>Pseudomonadati</taxon>
        <taxon>Pseudomonadota</taxon>
        <taxon>Betaproteobacteria</taxon>
        <taxon>Burkholderiales</taxon>
        <taxon>Sphaerotilaceae</taxon>
        <taxon>Piscinibacter</taxon>
    </lineage>
</organism>
<accession>A0ABZ0CPQ4</accession>
<gene>
    <name evidence="2" type="ORF">RXV79_18375</name>
</gene>
<evidence type="ECO:0000313" key="2">
    <source>
        <dbReference type="EMBL" id="WOB06879.1"/>
    </source>
</evidence>
<name>A0ABZ0CPQ4_9BURK</name>
<feature type="transmembrane region" description="Helical" evidence="1">
    <location>
        <begin position="99"/>
        <end position="119"/>
    </location>
</feature>
<sequence length="182" mass="19617">MSAAVGLAALVAPALHSITDALEWYYGGFSAGQLWLNYIAFLPMPWLLLGLYAVREPKPNLVGLVGALLYGVAFTYFAHTTLYAIAEKVPTYEALWSRLGSLYSVHGAFMVLGGFMFAWSALRAGWLPKWPLLLFAAGIALNLLLALIPAPDILQTIGSAARNLGLIAMGYAILFERLQAAA</sequence>
<evidence type="ECO:0000256" key="1">
    <source>
        <dbReference type="SAM" id="Phobius"/>
    </source>
</evidence>
<dbReference type="Proteomes" id="UP001303946">
    <property type="component" value="Chromosome"/>
</dbReference>
<reference evidence="2 3" key="1">
    <citation type="submission" date="2023-10" db="EMBL/GenBank/DDBJ databases">
        <title>Bacteria for the degradation of biodegradable plastic PBAT(Polybutylene adipate terephthalate).</title>
        <authorList>
            <person name="Weon H.-Y."/>
            <person name="Yeon J."/>
        </authorList>
    </citation>
    <scope>NUCLEOTIDE SEQUENCE [LARGE SCALE GENOMIC DNA]</scope>
    <source>
        <strain evidence="2 3">SBD 7-3</strain>
    </source>
</reference>
<protein>
    <submittedName>
        <fullName evidence="2">Uncharacterized protein</fullName>
    </submittedName>
</protein>
<dbReference type="EMBL" id="CP136336">
    <property type="protein sequence ID" value="WOB06879.1"/>
    <property type="molecule type" value="Genomic_DNA"/>
</dbReference>
<feature type="transmembrane region" description="Helical" evidence="1">
    <location>
        <begin position="33"/>
        <end position="54"/>
    </location>
</feature>
<keyword evidence="3" id="KW-1185">Reference proteome</keyword>
<keyword evidence="1" id="KW-0472">Membrane</keyword>
<keyword evidence="1" id="KW-0812">Transmembrane</keyword>
<proteinExistence type="predicted"/>
<dbReference type="RefSeq" id="WP_316699524.1">
    <property type="nucleotide sequence ID" value="NZ_CP136336.1"/>
</dbReference>
<feature type="transmembrane region" description="Helical" evidence="1">
    <location>
        <begin position="156"/>
        <end position="175"/>
    </location>
</feature>